<sequence length="240" mass="28307">MLKIGICEDEQNVLNQISCCIQEALNNEIEYSIKEYNFGMAMLKDREIFDLVILDLDMPGMNGYELAQEIRELDTEVKIVFITNYSIYKDYAFSVHAFGYLVKPVNRDVLSALLRDTVKYISPRKKDTQQVKFLFKEGVKSFHLKEILYFEYMNRDIHLQTLRDREYIIHKEKISNISKKMSLYDFVVPHKSFVINLNYVSYVKGYNIYIKNGDIIPLSQSNSTAFRKKLDIFLQKQVNE</sequence>
<accession>A0ABX1YTV1</accession>
<dbReference type="SMART" id="SM00448">
    <property type="entry name" value="REC"/>
    <property type="match status" value="1"/>
</dbReference>
<feature type="modified residue" description="4-aspartylphosphate" evidence="1">
    <location>
        <position position="55"/>
    </location>
</feature>
<feature type="domain" description="Response regulatory" evidence="2">
    <location>
        <begin position="3"/>
        <end position="118"/>
    </location>
</feature>
<dbReference type="RefSeq" id="WP_171720771.1">
    <property type="nucleotide sequence ID" value="NZ_WHOB01000094.1"/>
</dbReference>
<dbReference type="EMBL" id="WHOB01000094">
    <property type="protein sequence ID" value="NOU83694.1"/>
    <property type="molecule type" value="Genomic_DNA"/>
</dbReference>
<dbReference type="Gene3D" id="3.40.50.2300">
    <property type="match status" value="1"/>
</dbReference>
<dbReference type="SMART" id="SM00850">
    <property type="entry name" value="LytTR"/>
    <property type="match status" value="1"/>
</dbReference>
<dbReference type="SUPFAM" id="SSF52172">
    <property type="entry name" value="CheY-like"/>
    <property type="match status" value="1"/>
</dbReference>
<reference evidence="3 4" key="1">
    <citation type="submission" date="2019-10" db="EMBL/GenBank/DDBJ databases">
        <title>Description of Paenibacillus terricola sp. nov.</title>
        <authorList>
            <person name="Carlier A."/>
            <person name="Qi S."/>
        </authorList>
    </citation>
    <scope>NUCLEOTIDE SEQUENCE [LARGE SCALE GENOMIC DNA]</scope>
    <source>
        <strain evidence="3 4">LMG 31459</strain>
    </source>
</reference>
<dbReference type="Pfam" id="PF04397">
    <property type="entry name" value="LytTR"/>
    <property type="match status" value="1"/>
</dbReference>
<evidence type="ECO:0000259" key="2">
    <source>
        <dbReference type="PROSITE" id="PS50110"/>
    </source>
</evidence>
<keyword evidence="4" id="KW-1185">Reference proteome</keyword>
<dbReference type="InterPro" id="IPR046947">
    <property type="entry name" value="LytR-like"/>
</dbReference>
<evidence type="ECO:0000313" key="4">
    <source>
        <dbReference type="Proteomes" id="UP000596857"/>
    </source>
</evidence>
<name>A0ABX1YTV1_9BACL</name>
<dbReference type="InterPro" id="IPR011006">
    <property type="entry name" value="CheY-like_superfamily"/>
</dbReference>
<organism evidence="3 4">
    <name type="scientific">Paenibacillus phytohabitans</name>
    <dbReference type="NCBI Taxonomy" id="2654978"/>
    <lineage>
        <taxon>Bacteria</taxon>
        <taxon>Bacillati</taxon>
        <taxon>Bacillota</taxon>
        <taxon>Bacilli</taxon>
        <taxon>Bacillales</taxon>
        <taxon>Paenibacillaceae</taxon>
        <taxon>Paenibacillus</taxon>
    </lineage>
</organism>
<dbReference type="PANTHER" id="PTHR37299">
    <property type="entry name" value="TRANSCRIPTIONAL REGULATOR-RELATED"/>
    <property type="match status" value="1"/>
</dbReference>
<proteinExistence type="predicted"/>
<keyword evidence="1" id="KW-0597">Phosphoprotein</keyword>
<dbReference type="InterPro" id="IPR007492">
    <property type="entry name" value="LytTR_DNA-bd_dom"/>
</dbReference>
<evidence type="ECO:0000313" key="3">
    <source>
        <dbReference type="EMBL" id="NOU83694.1"/>
    </source>
</evidence>
<dbReference type="Proteomes" id="UP000596857">
    <property type="component" value="Unassembled WGS sequence"/>
</dbReference>
<dbReference type="InterPro" id="IPR001789">
    <property type="entry name" value="Sig_transdc_resp-reg_receiver"/>
</dbReference>
<dbReference type="PROSITE" id="PS50110">
    <property type="entry name" value="RESPONSE_REGULATORY"/>
    <property type="match status" value="1"/>
</dbReference>
<dbReference type="Pfam" id="PF00072">
    <property type="entry name" value="Response_reg"/>
    <property type="match status" value="1"/>
</dbReference>
<dbReference type="PANTHER" id="PTHR37299:SF1">
    <property type="entry name" value="STAGE 0 SPORULATION PROTEIN A HOMOLOG"/>
    <property type="match status" value="1"/>
</dbReference>
<dbReference type="Gene3D" id="2.40.50.1020">
    <property type="entry name" value="LytTr DNA-binding domain"/>
    <property type="match status" value="1"/>
</dbReference>
<comment type="caution">
    <text evidence="3">The sequence shown here is derived from an EMBL/GenBank/DDBJ whole genome shotgun (WGS) entry which is preliminary data.</text>
</comment>
<evidence type="ECO:0000256" key="1">
    <source>
        <dbReference type="PROSITE-ProRule" id="PRU00169"/>
    </source>
</evidence>
<gene>
    <name evidence="3" type="ORF">GC101_33065</name>
</gene>
<protein>
    <submittedName>
        <fullName evidence="3">Response regulator</fullName>
    </submittedName>
</protein>